<sequence length="762" mass="85035">MNRDPRLLPSLNLSTPNPEVNPSNPEVELRIWDGFDEDEGEDGDDDYDMMSLVDDIRKAEQAKEEEEGRMLIAAAYSGDFRAIETIKQILRNATGKRVRLPQQLFFPPSSSPSSVPEPPAPTPTDLPVSVVPSDAVVSSPAPSYLRPFLTCPRCACVSYPRHASCPVVPPAPTVPVPPAPAVPPAPTVPPAPAVPALLCLLPPLCLLPSLCSCPHCASCSYRAPAISPTPSCHHDDDDDDDLVSLRPRSDEERDLLDTIRHFNQPTVTPAVGNSVGPSQRQCNDEVLAVSRGMEWLALNPQSTHPREAQSSWDQRPQKSQQGPREHEHGSQVRHEKVQDWEGERSYEDKCRNHEWDDERHHRELENEHHHCEWEDERCRRELEVGCRHHEWEDEQHPREREGERRHREGGDLRRHHEREPVRELGWGSGHKREQSLCSQLDSVHGMGLSGTGFPQGRHFSDDGKGNTHYAWRHNAGSHSYSAGRDGKAGPSKYAEHAEPMGWAATNIAGPSSYSQQAPPGNFLLPCAPGSLPLPVFHRMVHNNCAYAHDVLIASISVRSLSKHDRDPHKPRWLVKHFCLGGLGKPGIASVRDDGLAAGHPEFQGRSWMCTLHRSSVRDARVRNRIEGTSRLSSLPPSLWPGSLGGIIPNYQRHPPIPVNKAKLVARKMDIVNISVSWYSAQLASAPPGSITLWMRRLEMMMLSYIDKLDVGGIASHFQEPIRQTGSGTMVADFRWIARWKQQDVCKEGLQLKTTEAKEETFG</sequence>
<feature type="region of interest" description="Disordered" evidence="1">
    <location>
        <begin position="393"/>
        <end position="416"/>
    </location>
</feature>
<organism evidence="2 3">
    <name type="scientific">Hydnum rufescens UP504</name>
    <dbReference type="NCBI Taxonomy" id="1448309"/>
    <lineage>
        <taxon>Eukaryota</taxon>
        <taxon>Fungi</taxon>
        <taxon>Dikarya</taxon>
        <taxon>Basidiomycota</taxon>
        <taxon>Agaricomycotina</taxon>
        <taxon>Agaricomycetes</taxon>
        <taxon>Cantharellales</taxon>
        <taxon>Hydnaceae</taxon>
        <taxon>Hydnum</taxon>
    </lineage>
</organism>
<feature type="compositionally biased region" description="Pro residues" evidence="1">
    <location>
        <begin position="115"/>
        <end position="124"/>
    </location>
</feature>
<name>A0A9P6B1B7_9AGAM</name>
<reference evidence="2" key="1">
    <citation type="journal article" date="2020" name="Nat. Commun.">
        <title>Large-scale genome sequencing of mycorrhizal fungi provides insights into the early evolution of symbiotic traits.</title>
        <authorList>
            <person name="Miyauchi S."/>
            <person name="Kiss E."/>
            <person name="Kuo A."/>
            <person name="Drula E."/>
            <person name="Kohler A."/>
            <person name="Sanchez-Garcia M."/>
            <person name="Morin E."/>
            <person name="Andreopoulos B."/>
            <person name="Barry K.W."/>
            <person name="Bonito G."/>
            <person name="Buee M."/>
            <person name="Carver A."/>
            <person name="Chen C."/>
            <person name="Cichocki N."/>
            <person name="Clum A."/>
            <person name="Culley D."/>
            <person name="Crous P.W."/>
            <person name="Fauchery L."/>
            <person name="Girlanda M."/>
            <person name="Hayes R.D."/>
            <person name="Keri Z."/>
            <person name="LaButti K."/>
            <person name="Lipzen A."/>
            <person name="Lombard V."/>
            <person name="Magnuson J."/>
            <person name="Maillard F."/>
            <person name="Murat C."/>
            <person name="Nolan M."/>
            <person name="Ohm R.A."/>
            <person name="Pangilinan J."/>
            <person name="Pereira M.F."/>
            <person name="Perotto S."/>
            <person name="Peter M."/>
            <person name="Pfister S."/>
            <person name="Riley R."/>
            <person name="Sitrit Y."/>
            <person name="Stielow J.B."/>
            <person name="Szollosi G."/>
            <person name="Zifcakova L."/>
            <person name="Stursova M."/>
            <person name="Spatafora J.W."/>
            <person name="Tedersoo L."/>
            <person name="Vaario L.M."/>
            <person name="Yamada A."/>
            <person name="Yan M."/>
            <person name="Wang P."/>
            <person name="Xu J."/>
            <person name="Bruns T."/>
            <person name="Baldrian P."/>
            <person name="Vilgalys R."/>
            <person name="Dunand C."/>
            <person name="Henrissat B."/>
            <person name="Grigoriev I.V."/>
            <person name="Hibbett D."/>
            <person name="Nagy L.G."/>
            <person name="Martin F.M."/>
        </authorList>
    </citation>
    <scope>NUCLEOTIDE SEQUENCE</scope>
    <source>
        <strain evidence="2">UP504</strain>
    </source>
</reference>
<protein>
    <submittedName>
        <fullName evidence="2">Uncharacterized protein</fullName>
    </submittedName>
</protein>
<dbReference type="AlphaFoldDB" id="A0A9P6B1B7"/>
<feature type="compositionally biased region" description="Low complexity" evidence="1">
    <location>
        <begin position="7"/>
        <end position="26"/>
    </location>
</feature>
<proteinExistence type="predicted"/>
<gene>
    <name evidence="2" type="ORF">BS47DRAFT_1391726</name>
</gene>
<accession>A0A9P6B1B7</accession>
<evidence type="ECO:0000256" key="1">
    <source>
        <dbReference type="SAM" id="MobiDB-lite"/>
    </source>
</evidence>
<feature type="region of interest" description="Disordered" evidence="1">
    <location>
        <begin position="1"/>
        <end position="26"/>
    </location>
</feature>
<dbReference type="Proteomes" id="UP000886523">
    <property type="component" value="Unassembled WGS sequence"/>
</dbReference>
<evidence type="ECO:0000313" key="2">
    <source>
        <dbReference type="EMBL" id="KAF9515190.1"/>
    </source>
</evidence>
<feature type="compositionally biased region" description="Low complexity" evidence="1">
    <location>
        <begin position="103"/>
        <end position="114"/>
    </location>
</feature>
<keyword evidence="3" id="KW-1185">Reference proteome</keyword>
<feature type="compositionally biased region" description="Polar residues" evidence="1">
    <location>
        <begin position="301"/>
        <end position="322"/>
    </location>
</feature>
<feature type="region of interest" description="Disordered" evidence="1">
    <location>
        <begin position="301"/>
        <end position="343"/>
    </location>
</feature>
<evidence type="ECO:0000313" key="3">
    <source>
        <dbReference type="Proteomes" id="UP000886523"/>
    </source>
</evidence>
<comment type="caution">
    <text evidence="2">The sequence shown here is derived from an EMBL/GenBank/DDBJ whole genome shotgun (WGS) entry which is preliminary data.</text>
</comment>
<dbReference type="EMBL" id="MU128952">
    <property type="protein sequence ID" value="KAF9515190.1"/>
    <property type="molecule type" value="Genomic_DNA"/>
</dbReference>
<feature type="region of interest" description="Disordered" evidence="1">
    <location>
        <begin position="103"/>
        <end position="126"/>
    </location>
</feature>
<feature type="compositionally biased region" description="Basic and acidic residues" evidence="1">
    <location>
        <begin position="323"/>
        <end position="343"/>
    </location>
</feature>